<feature type="region of interest" description="Disordered" evidence="1">
    <location>
        <begin position="1"/>
        <end position="28"/>
    </location>
</feature>
<proteinExistence type="predicted"/>
<accession>A0ABT7SE75</accession>
<dbReference type="Pfam" id="PF02661">
    <property type="entry name" value="Fic"/>
    <property type="match status" value="1"/>
</dbReference>
<dbReference type="InterPro" id="IPR003812">
    <property type="entry name" value="Fido"/>
</dbReference>
<protein>
    <submittedName>
        <fullName evidence="3">Fic family protein</fullName>
    </submittedName>
</protein>
<feature type="domain" description="Fido" evidence="2">
    <location>
        <begin position="144"/>
        <end position="286"/>
    </location>
</feature>
<dbReference type="SUPFAM" id="SSF140931">
    <property type="entry name" value="Fic-like"/>
    <property type="match status" value="1"/>
</dbReference>
<feature type="compositionally biased region" description="Basic and acidic residues" evidence="1">
    <location>
        <begin position="85"/>
        <end position="106"/>
    </location>
</feature>
<name>A0ABT7SE75_9CELL</name>
<evidence type="ECO:0000259" key="2">
    <source>
        <dbReference type="PROSITE" id="PS51459"/>
    </source>
</evidence>
<feature type="region of interest" description="Disordered" evidence="1">
    <location>
        <begin position="76"/>
        <end position="107"/>
    </location>
</feature>
<dbReference type="Gene3D" id="1.10.3290.10">
    <property type="entry name" value="Fido-like domain"/>
    <property type="match status" value="1"/>
</dbReference>
<dbReference type="Proteomes" id="UP001529338">
    <property type="component" value="Unassembled WGS sequence"/>
</dbReference>
<keyword evidence="4" id="KW-1185">Reference proteome</keyword>
<organism evidence="3 4">
    <name type="scientific">Cellulomonas alba</name>
    <dbReference type="NCBI Taxonomy" id="3053467"/>
    <lineage>
        <taxon>Bacteria</taxon>
        <taxon>Bacillati</taxon>
        <taxon>Actinomycetota</taxon>
        <taxon>Actinomycetes</taxon>
        <taxon>Micrococcales</taxon>
        <taxon>Cellulomonadaceae</taxon>
        <taxon>Cellulomonas</taxon>
    </lineage>
</organism>
<evidence type="ECO:0000256" key="1">
    <source>
        <dbReference type="SAM" id="MobiDB-lite"/>
    </source>
</evidence>
<comment type="caution">
    <text evidence="3">The sequence shown here is derived from an EMBL/GenBank/DDBJ whole genome shotgun (WGS) entry which is preliminary data.</text>
</comment>
<dbReference type="EMBL" id="JAUCGQ010000001">
    <property type="protein sequence ID" value="MDM7854472.1"/>
    <property type="molecule type" value="Genomic_DNA"/>
</dbReference>
<evidence type="ECO:0000313" key="4">
    <source>
        <dbReference type="Proteomes" id="UP001529338"/>
    </source>
</evidence>
<gene>
    <name evidence="3" type="ORF">QRT04_05965</name>
</gene>
<dbReference type="RefSeq" id="WP_289454245.1">
    <property type="nucleotide sequence ID" value="NZ_JAUCGQ010000001.1"/>
</dbReference>
<evidence type="ECO:0000313" key="3">
    <source>
        <dbReference type="EMBL" id="MDM7854472.1"/>
    </source>
</evidence>
<reference evidence="3 4" key="1">
    <citation type="submission" date="2023-06" db="EMBL/GenBank/DDBJ databases">
        <title>Cellulomonas sp. MW4 Whole genome sequence.</title>
        <authorList>
            <person name="Park S."/>
        </authorList>
    </citation>
    <scope>NUCLEOTIDE SEQUENCE [LARGE SCALE GENOMIC DNA]</scope>
    <source>
        <strain evidence="3 4">MW4</strain>
    </source>
</reference>
<sequence>MTAGSPQPDPLAPVTELPGVRDAVERARSACEELRWHEAFRRRAREVRAEAGLQTARHSAAVDGARLTSARVRALATTPPNAPDARTDAHPGGRHEQRDDAGHRTEQTTAPADELVAHGAVRAAALVDSLAPELGARSAPQLPPFGQLLARLHAAVGADWLPPAELGRPRTADGPLDLRGLGPAPTPDEVGARLALLADVVARTDAPALVVAAVVHGELLALRPFRAGNGIVARAAARLLVTSRGLDPTGSVVPEAAWSPNPHVYVAAAARFATGEPEGVAGWVAGCADALVTGAARARVIADAVLAGRLPAD</sequence>
<dbReference type="PROSITE" id="PS51459">
    <property type="entry name" value="FIDO"/>
    <property type="match status" value="1"/>
</dbReference>
<dbReference type="InterPro" id="IPR036597">
    <property type="entry name" value="Fido-like_dom_sf"/>
</dbReference>